<dbReference type="GO" id="GO:0046872">
    <property type="term" value="F:metal ion binding"/>
    <property type="evidence" value="ECO:0007669"/>
    <property type="project" value="UniProtKB-KW"/>
</dbReference>
<comment type="subcellular location">
    <subcellularLocation>
        <location evidence="3">Nucleus</location>
    </subcellularLocation>
</comment>
<dbReference type="SUPFAM" id="SSF55003">
    <property type="entry name" value="PAP/Archaeal CCA-adding enzyme, C-terminal domain"/>
    <property type="match status" value="1"/>
</dbReference>
<dbReference type="GO" id="GO:0031123">
    <property type="term" value="P:RNA 3'-end processing"/>
    <property type="evidence" value="ECO:0007669"/>
    <property type="project" value="InterPro"/>
</dbReference>
<organism evidence="16">
    <name type="scientific">Gongylonema pulchrum</name>
    <dbReference type="NCBI Taxonomy" id="637853"/>
    <lineage>
        <taxon>Eukaryota</taxon>
        <taxon>Metazoa</taxon>
        <taxon>Ecdysozoa</taxon>
        <taxon>Nematoda</taxon>
        <taxon>Chromadorea</taxon>
        <taxon>Rhabditida</taxon>
        <taxon>Spirurina</taxon>
        <taxon>Spiruromorpha</taxon>
        <taxon>Spiruroidea</taxon>
        <taxon>Gongylonematidae</taxon>
        <taxon>Gongylonema</taxon>
    </lineage>
</organism>
<dbReference type="Gene3D" id="3.30.460.10">
    <property type="entry name" value="Beta Polymerase, domain 2"/>
    <property type="match status" value="1"/>
</dbReference>
<comment type="cofactor">
    <cofactor evidence="1">
        <name>Mn(2+)</name>
        <dbReference type="ChEBI" id="CHEBI:29035"/>
    </cofactor>
</comment>
<evidence type="ECO:0000256" key="6">
    <source>
        <dbReference type="ARBA" id="ARBA00022664"/>
    </source>
</evidence>
<dbReference type="InterPro" id="IPR043519">
    <property type="entry name" value="NT_sf"/>
</dbReference>
<keyword evidence="11" id="KW-0460">Magnesium</keyword>
<protein>
    <recommendedName>
        <fullName evidence="5">polynucleotide adenylyltransferase</fullName>
        <ecNumber evidence="5">2.7.7.19</ecNumber>
    </recommendedName>
</protein>
<dbReference type="SUPFAM" id="SSF81301">
    <property type="entry name" value="Nucleotidyltransferase"/>
    <property type="match status" value="1"/>
</dbReference>
<name>A0A183E001_9BILA</name>
<keyword evidence="8" id="KW-0479">Metal-binding</keyword>
<keyword evidence="10" id="KW-0067">ATP-binding</keyword>
<evidence type="ECO:0000256" key="4">
    <source>
        <dbReference type="ARBA" id="ARBA00010912"/>
    </source>
</evidence>
<keyword evidence="7" id="KW-0808">Transferase</keyword>
<comment type="cofactor">
    <cofactor evidence="2">
        <name>Mg(2+)</name>
        <dbReference type="ChEBI" id="CHEBI:18420"/>
    </cofactor>
</comment>
<dbReference type="GO" id="GO:0006397">
    <property type="term" value="P:mRNA processing"/>
    <property type="evidence" value="ECO:0007669"/>
    <property type="project" value="UniProtKB-KW"/>
</dbReference>
<dbReference type="Gene3D" id="3.30.70.590">
    <property type="entry name" value="Poly(A) polymerase predicted RNA binding domain"/>
    <property type="match status" value="1"/>
</dbReference>
<keyword evidence="9" id="KW-0547">Nucleotide-binding</keyword>
<dbReference type="InterPro" id="IPR007012">
    <property type="entry name" value="PolA_pol_cen_dom"/>
</dbReference>
<feature type="domain" description="Poly(A) polymerase central" evidence="14">
    <location>
        <begin position="107"/>
        <end position="258"/>
    </location>
</feature>
<dbReference type="InterPro" id="IPR011068">
    <property type="entry name" value="NuclTrfase_I-like_C"/>
</dbReference>
<reference evidence="16" key="1">
    <citation type="submission" date="2016-06" db="UniProtKB">
        <authorList>
            <consortium name="WormBaseParasite"/>
        </authorList>
    </citation>
    <scope>IDENTIFICATION</scope>
</reference>
<dbReference type="WBParaSite" id="GPUH_0001431101-mRNA-1">
    <property type="protein sequence ID" value="GPUH_0001431101-mRNA-1"/>
    <property type="gene ID" value="GPUH_0001431101"/>
</dbReference>
<dbReference type="EC" id="2.7.7.19" evidence="5"/>
<comment type="catalytic activity">
    <reaction evidence="13">
        <text>RNA(n) + ATP = RNA(n)-3'-adenine ribonucleotide + diphosphate</text>
        <dbReference type="Rhea" id="RHEA:11332"/>
        <dbReference type="Rhea" id="RHEA-COMP:14527"/>
        <dbReference type="Rhea" id="RHEA-COMP:17347"/>
        <dbReference type="ChEBI" id="CHEBI:30616"/>
        <dbReference type="ChEBI" id="CHEBI:33019"/>
        <dbReference type="ChEBI" id="CHEBI:140395"/>
        <dbReference type="ChEBI" id="CHEBI:173115"/>
        <dbReference type="EC" id="2.7.7.19"/>
    </reaction>
</comment>
<keyword evidence="6" id="KW-0507">mRNA processing</keyword>
<evidence type="ECO:0000256" key="3">
    <source>
        <dbReference type="ARBA" id="ARBA00004123"/>
    </source>
</evidence>
<dbReference type="GO" id="GO:0005524">
    <property type="term" value="F:ATP binding"/>
    <property type="evidence" value="ECO:0007669"/>
    <property type="project" value="UniProtKB-KW"/>
</dbReference>
<evidence type="ECO:0000256" key="12">
    <source>
        <dbReference type="ARBA" id="ARBA00023242"/>
    </source>
</evidence>
<sequence length="517" mass="58145">LLHANVLQLMPEAEIEKVGGKLFTPGSCRLGVRTRGTFHSIRSDPSTAELRQVQKAFMPLIKLNYRGTELDILFASLASKRVPEDEQLKDYLILENLDKKSIRSLNDHGIYSNIVGFPGGISWAILVARVCQLYQNAAPSGLRLPFHFDSALEQPLPVFLKSSQSSYLVEIPSLQELVWDLWTRIGHELVIVNYCRHHLMPIITPAFSEQYFTFNVTKSTQRIVTDEISEVKHFVLLAISIVMDIIGGKAEWSELFEKVFFSRYKHFLALLSVSTTEGVALCHIHPKYFLSRTDPLPVTPPIPDPACRVWFIGLSPNKQLTKNIAIQNEVQGFLGTVTLAAQKQRIYSEGMSVLPQYVRKSYLGKWLKPKDLPGGRKVAKKADHITHLSHSTSTLTAIILHLCMRESSKTGAATLLASSVYQHNYMKDLTEITNNEQVGSVITLSFILEPLPNEVQGFLDTVTLAAQKQRIYSEAMSVLPQYVRKSDLGKWLKSEDLLGGRKVTKKADHSPVTRLLR</sequence>
<evidence type="ECO:0000256" key="1">
    <source>
        <dbReference type="ARBA" id="ARBA00001936"/>
    </source>
</evidence>
<evidence type="ECO:0000256" key="5">
    <source>
        <dbReference type="ARBA" id="ARBA00012388"/>
    </source>
</evidence>
<evidence type="ECO:0000256" key="2">
    <source>
        <dbReference type="ARBA" id="ARBA00001946"/>
    </source>
</evidence>
<dbReference type="SUPFAM" id="SSF81631">
    <property type="entry name" value="PAP/OAS1 substrate-binding domain"/>
    <property type="match status" value="1"/>
</dbReference>
<evidence type="ECO:0000256" key="7">
    <source>
        <dbReference type="ARBA" id="ARBA00022679"/>
    </source>
</evidence>
<dbReference type="PANTHER" id="PTHR10682:SF10">
    <property type="entry name" value="POLYNUCLEOTIDE ADENYLYLTRANSFERASE"/>
    <property type="match status" value="1"/>
</dbReference>
<dbReference type="InterPro" id="IPR048840">
    <property type="entry name" value="PolA_pol_NTPase"/>
</dbReference>
<dbReference type="GO" id="GO:0003723">
    <property type="term" value="F:RNA binding"/>
    <property type="evidence" value="ECO:0007669"/>
    <property type="project" value="InterPro"/>
</dbReference>
<dbReference type="PANTHER" id="PTHR10682">
    <property type="entry name" value="POLY A POLYMERASE"/>
    <property type="match status" value="1"/>
</dbReference>
<evidence type="ECO:0000256" key="11">
    <source>
        <dbReference type="ARBA" id="ARBA00022842"/>
    </source>
</evidence>
<proteinExistence type="inferred from homology"/>
<evidence type="ECO:0000313" key="16">
    <source>
        <dbReference type="WBParaSite" id="GPUH_0001431101-mRNA-1"/>
    </source>
</evidence>
<dbReference type="AlphaFoldDB" id="A0A183E001"/>
<evidence type="ECO:0000259" key="15">
    <source>
        <dbReference type="Pfam" id="PF20750"/>
    </source>
</evidence>
<dbReference type="GO" id="GO:0005634">
    <property type="term" value="C:nucleus"/>
    <property type="evidence" value="ECO:0007669"/>
    <property type="project" value="UniProtKB-SubCell"/>
</dbReference>
<dbReference type="Pfam" id="PF20750">
    <property type="entry name" value="PAP_NTPase"/>
    <property type="match status" value="1"/>
</dbReference>
<dbReference type="Pfam" id="PF04928">
    <property type="entry name" value="PAP_central"/>
    <property type="match status" value="1"/>
</dbReference>
<evidence type="ECO:0000256" key="9">
    <source>
        <dbReference type="ARBA" id="ARBA00022741"/>
    </source>
</evidence>
<evidence type="ECO:0000259" key="14">
    <source>
        <dbReference type="Pfam" id="PF04928"/>
    </source>
</evidence>
<accession>A0A183E001</accession>
<comment type="similarity">
    <text evidence="4">Belongs to the poly(A) polymerase family.</text>
</comment>
<evidence type="ECO:0000256" key="8">
    <source>
        <dbReference type="ARBA" id="ARBA00022723"/>
    </source>
</evidence>
<feature type="domain" description="Poly(A) polymerase nucleotidyltransferase" evidence="15">
    <location>
        <begin position="40"/>
        <end position="106"/>
    </location>
</feature>
<evidence type="ECO:0000256" key="10">
    <source>
        <dbReference type="ARBA" id="ARBA00022840"/>
    </source>
</evidence>
<evidence type="ECO:0000256" key="13">
    <source>
        <dbReference type="ARBA" id="ARBA00048830"/>
    </source>
</evidence>
<keyword evidence="12" id="KW-0539">Nucleus</keyword>
<dbReference type="Gene3D" id="1.10.1410.10">
    <property type="match status" value="1"/>
</dbReference>
<dbReference type="GO" id="GO:1990817">
    <property type="term" value="F:poly(A) RNA polymerase activity"/>
    <property type="evidence" value="ECO:0007669"/>
    <property type="project" value="UniProtKB-EC"/>
</dbReference>